<evidence type="ECO:0000313" key="4">
    <source>
        <dbReference type="Proteomes" id="UP001487296"/>
    </source>
</evidence>
<dbReference type="Proteomes" id="UP001487296">
    <property type="component" value="Unassembled WGS sequence"/>
</dbReference>
<evidence type="ECO:0000313" key="3">
    <source>
        <dbReference type="EMBL" id="MEQ2486475.1"/>
    </source>
</evidence>
<feature type="signal peptide" evidence="1">
    <location>
        <begin position="1"/>
        <end position="19"/>
    </location>
</feature>
<feature type="domain" description="HMA" evidence="2">
    <location>
        <begin position="24"/>
        <end position="90"/>
    </location>
</feature>
<dbReference type="CDD" id="cd00371">
    <property type="entry name" value="HMA"/>
    <property type="match status" value="1"/>
</dbReference>
<protein>
    <submittedName>
        <fullName evidence="3">Heavy metal-associated domain-containing protein</fullName>
    </submittedName>
</protein>
<feature type="chain" id="PRO_5045295280" evidence="1">
    <location>
        <begin position="20"/>
        <end position="109"/>
    </location>
</feature>
<dbReference type="Gene3D" id="3.30.70.100">
    <property type="match status" value="1"/>
</dbReference>
<keyword evidence="1" id="KW-0732">Signal</keyword>
<name>A0ABV1FQ31_9BACT</name>
<dbReference type="EMBL" id="JBBNFP010000014">
    <property type="protein sequence ID" value="MEQ2486475.1"/>
    <property type="molecule type" value="Genomic_DNA"/>
</dbReference>
<comment type="caution">
    <text evidence="3">The sequence shown here is derived from an EMBL/GenBank/DDBJ whole genome shotgun (WGS) entry which is preliminary data.</text>
</comment>
<organism evidence="3 4">
    <name type="scientific">Hallella faecis</name>
    <dbReference type="NCBI Taxonomy" id="2841596"/>
    <lineage>
        <taxon>Bacteria</taxon>
        <taxon>Pseudomonadati</taxon>
        <taxon>Bacteroidota</taxon>
        <taxon>Bacteroidia</taxon>
        <taxon>Bacteroidales</taxon>
        <taxon>Prevotellaceae</taxon>
        <taxon>Hallella</taxon>
    </lineage>
</organism>
<dbReference type="SUPFAM" id="SSF55008">
    <property type="entry name" value="HMA, heavy metal-associated domain"/>
    <property type="match status" value="1"/>
</dbReference>
<proteinExistence type="predicted"/>
<sequence length="109" mass="12376">MRKVIMTLAITLMGVAAQAKDIKTVIFTTQPQMHCASCEKKIKGNLRYEKGVKRIDTSVEQQKVTVKYDADKTSAEKLQKAFKKFGYEARQVKANEKVKRDNTQSCSNM</sequence>
<dbReference type="Pfam" id="PF00403">
    <property type="entry name" value="HMA"/>
    <property type="match status" value="1"/>
</dbReference>
<reference evidence="3 4" key="1">
    <citation type="submission" date="2024-04" db="EMBL/GenBank/DDBJ databases">
        <title>Human intestinal bacterial collection.</title>
        <authorList>
            <person name="Pauvert C."/>
            <person name="Hitch T.C.A."/>
            <person name="Clavel T."/>
        </authorList>
    </citation>
    <scope>NUCLEOTIDE SEQUENCE [LARGE SCALE GENOMIC DNA]</scope>
    <source>
        <strain evidence="3 4">CLA-AA-H145</strain>
    </source>
</reference>
<dbReference type="RefSeq" id="WP_215759456.1">
    <property type="nucleotide sequence ID" value="NZ_JAHKBE010000012.1"/>
</dbReference>
<dbReference type="InterPro" id="IPR036163">
    <property type="entry name" value="HMA_dom_sf"/>
</dbReference>
<dbReference type="PROSITE" id="PS50846">
    <property type="entry name" value="HMA_2"/>
    <property type="match status" value="1"/>
</dbReference>
<gene>
    <name evidence="3" type="ORF">AAAT34_05310</name>
</gene>
<dbReference type="InterPro" id="IPR006121">
    <property type="entry name" value="HMA_dom"/>
</dbReference>
<evidence type="ECO:0000259" key="2">
    <source>
        <dbReference type="PROSITE" id="PS50846"/>
    </source>
</evidence>
<keyword evidence="4" id="KW-1185">Reference proteome</keyword>
<accession>A0ABV1FQ31</accession>
<evidence type="ECO:0000256" key="1">
    <source>
        <dbReference type="SAM" id="SignalP"/>
    </source>
</evidence>